<dbReference type="AlphaFoldDB" id="A0A9P7MXI5"/>
<feature type="transmembrane region" description="Helical" evidence="2">
    <location>
        <begin position="203"/>
        <end position="222"/>
    </location>
</feature>
<keyword evidence="2" id="KW-0472">Membrane</keyword>
<reference evidence="3" key="1">
    <citation type="journal article" date="2020" name="bioRxiv">
        <title>Whole genome comparisons of ergot fungi reveals the divergence and evolution of species within the genus Claviceps are the result of varying mechanisms driving genome evolution and host range expansion.</title>
        <authorList>
            <person name="Wyka S.A."/>
            <person name="Mondo S.J."/>
            <person name="Liu M."/>
            <person name="Dettman J."/>
            <person name="Nalam V."/>
            <person name="Broders K.D."/>
        </authorList>
    </citation>
    <scope>NUCLEOTIDE SEQUENCE</scope>
    <source>
        <strain evidence="3">CCC 1102</strain>
    </source>
</reference>
<dbReference type="EMBL" id="SRPS01000022">
    <property type="protein sequence ID" value="KAG5975659.1"/>
    <property type="molecule type" value="Genomic_DNA"/>
</dbReference>
<feature type="transmembrane region" description="Helical" evidence="2">
    <location>
        <begin position="55"/>
        <end position="77"/>
    </location>
</feature>
<keyword evidence="2" id="KW-1133">Transmembrane helix</keyword>
<keyword evidence="2" id="KW-0812">Transmembrane</keyword>
<sequence length="592" mass="67352">MGSELGITPDTKPEVKLDSVGIWWICWMCIWTILLLCGMGYLIRNRHSQTLRIRGLGLSLSAVVLLHLYWISVQLLYALGPLIPAETEYWVMGIYLPLGIALFHASNTRFLYVARAQQKFMHRTSKQPMQTKRNLSIYGRFKKLDYTSRMIVCIAFGMGFQLFLTILMYLISRKFHHSWGLPGTEVNGTEMEQKTEMGRGWEWWPSIFWQFVWAWFVAPWVLWRSRKINDTQGWRVQTIGCAVASLHATPMWLIALYVPGMEAVNGYFVPPQWIAVSIWILEILTVFVPCWEVRRATNLRQDTLNSIIQWESKNKASSSSTKSSVNTASTVVETLMTGFKSTAASMGNKSTTSVKSTDSKESILTMSALEYVLERNPAPLQEFSSLRDFSGENVAFLTSVAEWKASLPKPARDGTKDASTRELVRERYNSALRIYSEFIGINDAEFPINISSLELRKLETIFESQARALYGNKRKVDPATPFAFGGSAGAIPNVATNSVEKSPVTAKERLNDDDTENDADQERGDGVQFWGEIPEAFDGTVFDESEKHVKYLVLTNTWPRFVKDRRSSLQLEHASETGRSIIQMVRNRHARR</sequence>
<dbReference type="SUPFAM" id="SSF48097">
    <property type="entry name" value="Regulator of G-protein signaling, RGS"/>
    <property type="match status" value="1"/>
</dbReference>
<protein>
    <recommendedName>
        <fullName evidence="5">RGS domain-containing protein</fullName>
    </recommendedName>
</protein>
<feature type="transmembrane region" description="Helical" evidence="2">
    <location>
        <begin position="150"/>
        <end position="171"/>
    </location>
</feature>
<dbReference type="OrthoDB" id="5313079at2759"/>
<accession>A0A9P7MXI5</accession>
<feature type="transmembrane region" description="Helical" evidence="2">
    <location>
        <begin position="234"/>
        <end position="258"/>
    </location>
</feature>
<evidence type="ECO:0000256" key="1">
    <source>
        <dbReference type="SAM" id="MobiDB-lite"/>
    </source>
</evidence>
<name>A0A9P7MXI5_9HYPO</name>
<evidence type="ECO:0008006" key="5">
    <source>
        <dbReference type="Google" id="ProtNLM"/>
    </source>
</evidence>
<dbReference type="Proteomes" id="UP000784919">
    <property type="component" value="Unassembled WGS sequence"/>
</dbReference>
<feature type="region of interest" description="Disordered" evidence="1">
    <location>
        <begin position="499"/>
        <end position="523"/>
    </location>
</feature>
<dbReference type="Gene3D" id="1.10.167.10">
    <property type="entry name" value="Regulator of G-protein Signalling 4, domain 2"/>
    <property type="match status" value="1"/>
</dbReference>
<feature type="transmembrane region" description="Helical" evidence="2">
    <location>
        <begin position="20"/>
        <end position="43"/>
    </location>
</feature>
<proteinExistence type="predicted"/>
<gene>
    <name evidence="3" type="ORF">E4U56_003323</name>
</gene>
<feature type="transmembrane region" description="Helical" evidence="2">
    <location>
        <begin position="270"/>
        <end position="291"/>
    </location>
</feature>
<evidence type="ECO:0000313" key="3">
    <source>
        <dbReference type="EMBL" id="KAG5975659.1"/>
    </source>
</evidence>
<organism evidence="3 4">
    <name type="scientific">Claviceps arundinis</name>
    <dbReference type="NCBI Taxonomy" id="1623583"/>
    <lineage>
        <taxon>Eukaryota</taxon>
        <taxon>Fungi</taxon>
        <taxon>Dikarya</taxon>
        <taxon>Ascomycota</taxon>
        <taxon>Pezizomycotina</taxon>
        <taxon>Sordariomycetes</taxon>
        <taxon>Hypocreomycetidae</taxon>
        <taxon>Hypocreales</taxon>
        <taxon>Clavicipitaceae</taxon>
        <taxon>Claviceps</taxon>
    </lineage>
</organism>
<dbReference type="InterPro" id="IPR044926">
    <property type="entry name" value="RGS_subdomain_2"/>
</dbReference>
<feature type="transmembrane region" description="Helical" evidence="2">
    <location>
        <begin position="89"/>
        <end position="112"/>
    </location>
</feature>
<dbReference type="InterPro" id="IPR036305">
    <property type="entry name" value="RGS_sf"/>
</dbReference>
<comment type="caution">
    <text evidence="3">The sequence shown here is derived from an EMBL/GenBank/DDBJ whole genome shotgun (WGS) entry which is preliminary data.</text>
</comment>
<evidence type="ECO:0000256" key="2">
    <source>
        <dbReference type="SAM" id="Phobius"/>
    </source>
</evidence>
<evidence type="ECO:0000313" key="4">
    <source>
        <dbReference type="Proteomes" id="UP000784919"/>
    </source>
</evidence>